<dbReference type="SUPFAM" id="SSF57535">
    <property type="entry name" value="Complement control module/SCR domain"/>
    <property type="match status" value="1"/>
</dbReference>
<dbReference type="SMART" id="SM00032">
    <property type="entry name" value="CCP"/>
    <property type="match status" value="1"/>
</dbReference>
<keyword evidence="6" id="KW-1185">Reference proteome</keyword>
<feature type="domain" description="Sushi" evidence="4">
    <location>
        <begin position="29"/>
        <end position="89"/>
    </location>
</feature>
<evidence type="ECO:0000313" key="5">
    <source>
        <dbReference type="EMBL" id="GMT27041.1"/>
    </source>
</evidence>
<dbReference type="AlphaFoldDB" id="A0AAV5W5E1"/>
<organism evidence="5 6">
    <name type="scientific">Pristionchus fissidentatus</name>
    <dbReference type="NCBI Taxonomy" id="1538716"/>
    <lineage>
        <taxon>Eukaryota</taxon>
        <taxon>Metazoa</taxon>
        <taxon>Ecdysozoa</taxon>
        <taxon>Nematoda</taxon>
        <taxon>Chromadorea</taxon>
        <taxon>Rhabditida</taxon>
        <taxon>Rhabditina</taxon>
        <taxon>Diplogasteromorpha</taxon>
        <taxon>Diplogasteroidea</taxon>
        <taxon>Neodiplogasteridae</taxon>
        <taxon>Pristionchus</taxon>
    </lineage>
</organism>
<feature type="signal peptide" evidence="3">
    <location>
        <begin position="1"/>
        <end position="27"/>
    </location>
</feature>
<comment type="caution">
    <text evidence="5">The sequence shown here is derived from an EMBL/GenBank/DDBJ whole genome shotgun (WGS) entry which is preliminary data.</text>
</comment>
<dbReference type="InterPro" id="IPR000436">
    <property type="entry name" value="Sushi_SCR_CCP_dom"/>
</dbReference>
<evidence type="ECO:0000256" key="2">
    <source>
        <dbReference type="PROSITE-ProRule" id="PRU00302"/>
    </source>
</evidence>
<dbReference type="Pfam" id="PF00084">
    <property type="entry name" value="Sushi"/>
    <property type="match status" value="1"/>
</dbReference>
<evidence type="ECO:0000259" key="4">
    <source>
        <dbReference type="PROSITE" id="PS50923"/>
    </source>
</evidence>
<keyword evidence="2" id="KW-0768">Sushi</keyword>
<dbReference type="CDD" id="cd00033">
    <property type="entry name" value="CCP"/>
    <property type="match status" value="1"/>
</dbReference>
<keyword evidence="1 2" id="KW-1015">Disulfide bond</keyword>
<dbReference type="InterPro" id="IPR035976">
    <property type="entry name" value="Sushi/SCR/CCP_sf"/>
</dbReference>
<feature type="chain" id="PRO_5043820446" description="Sushi domain-containing protein" evidence="3">
    <location>
        <begin position="28"/>
        <end position="263"/>
    </location>
</feature>
<keyword evidence="3" id="KW-0732">Signal</keyword>
<feature type="disulfide bond" evidence="2">
    <location>
        <begin position="31"/>
        <end position="74"/>
    </location>
</feature>
<evidence type="ECO:0000256" key="3">
    <source>
        <dbReference type="SAM" id="SignalP"/>
    </source>
</evidence>
<evidence type="ECO:0000256" key="1">
    <source>
        <dbReference type="ARBA" id="ARBA00023157"/>
    </source>
</evidence>
<gene>
    <name evidence="5" type="ORF">PFISCL1PPCAC_18338</name>
</gene>
<dbReference type="Gene3D" id="2.10.70.10">
    <property type="entry name" value="Complement Module, domain 1"/>
    <property type="match status" value="1"/>
</dbReference>
<name>A0AAV5W5E1_9BILA</name>
<sequence>MIYPIRYLSIAALLVAASGSGVAAAAADRFCLQPFVPENGHVIFAEPGPYPIGTVARYSCAVGFERLGPEERRCGQDGRWRGRSPVCVVDVARGRPFDIPEANETRRWPLIARECASTQSSFIIDLAAPSHIQAVQIGLGKESNRLDQVELFQETGEVCTCGDETPPHLTANSTNTLLTMECSCTRVVRIRVSARGRLKLCTLKVFASDAVSPWQCGNQDSQSLEHLGVMDGACYAASRIKADWARAARACSDAANGGTLPMR</sequence>
<evidence type="ECO:0000313" key="6">
    <source>
        <dbReference type="Proteomes" id="UP001432322"/>
    </source>
</evidence>
<proteinExistence type="predicted"/>
<feature type="disulfide bond" evidence="2">
    <location>
        <begin position="60"/>
        <end position="87"/>
    </location>
</feature>
<protein>
    <recommendedName>
        <fullName evidence="4">Sushi domain-containing protein</fullName>
    </recommendedName>
</protein>
<dbReference type="EMBL" id="BTSY01000005">
    <property type="protein sequence ID" value="GMT27041.1"/>
    <property type="molecule type" value="Genomic_DNA"/>
</dbReference>
<dbReference type="PROSITE" id="PS50923">
    <property type="entry name" value="SUSHI"/>
    <property type="match status" value="1"/>
</dbReference>
<dbReference type="Proteomes" id="UP001432322">
    <property type="component" value="Unassembled WGS sequence"/>
</dbReference>
<accession>A0AAV5W5E1</accession>
<reference evidence="5" key="1">
    <citation type="submission" date="2023-10" db="EMBL/GenBank/DDBJ databases">
        <title>Genome assembly of Pristionchus species.</title>
        <authorList>
            <person name="Yoshida K."/>
            <person name="Sommer R.J."/>
        </authorList>
    </citation>
    <scope>NUCLEOTIDE SEQUENCE</scope>
    <source>
        <strain evidence="5">RS5133</strain>
    </source>
</reference>